<evidence type="ECO:0000259" key="1">
    <source>
        <dbReference type="Pfam" id="PF12706"/>
    </source>
</evidence>
<organism evidence="2">
    <name type="scientific">marine sediment metagenome</name>
    <dbReference type="NCBI Taxonomy" id="412755"/>
    <lineage>
        <taxon>unclassified sequences</taxon>
        <taxon>metagenomes</taxon>
        <taxon>ecological metagenomes</taxon>
    </lineage>
</organism>
<reference evidence="2" key="1">
    <citation type="journal article" date="2015" name="Nature">
        <title>Complex archaea that bridge the gap between prokaryotes and eukaryotes.</title>
        <authorList>
            <person name="Spang A."/>
            <person name="Saw J.H."/>
            <person name="Jorgensen S.L."/>
            <person name="Zaremba-Niedzwiedzka K."/>
            <person name="Martijn J."/>
            <person name="Lind A.E."/>
            <person name="van Eijk R."/>
            <person name="Schleper C."/>
            <person name="Guy L."/>
            <person name="Ettema T.J."/>
        </authorList>
    </citation>
    <scope>NUCLEOTIDE SEQUENCE</scope>
</reference>
<dbReference type="SUPFAM" id="SSF56281">
    <property type="entry name" value="Metallo-hydrolase/oxidoreductase"/>
    <property type="match status" value="1"/>
</dbReference>
<dbReference type="PANTHER" id="PTHR42663">
    <property type="entry name" value="HYDROLASE C777.06C-RELATED-RELATED"/>
    <property type="match status" value="1"/>
</dbReference>
<dbReference type="PANTHER" id="PTHR42663:SF6">
    <property type="entry name" value="HYDROLASE C777.06C-RELATED"/>
    <property type="match status" value="1"/>
</dbReference>
<feature type="domain" description="Metallo-beta-lactamase" evidence="1">
    <location>
        <begin position="92"/>
        <end position="296"/>
    </location>
</feature>
<dbReference type="AlphaFoldDB" id="A0A0F9PR68"/>
<name>A0A0F9PR68_9ZZZZ</name>
<dbReference type="InterPro" id="IPR001279">
    <property type="entry name" value="Metallo-B-lactamas"/>
</dbReference>
<protein>
    <recommendedName>
        <fullName evidence="1">Metallo-beta-lactamase domain-containing protein</fullName>
    </recommendedName>
</protein>
<dbReference type="InterPro" id="IPR036866">
    <property type="entry name" value="RibonucZ/Hydroxyglut_hydro"/>
</dbReference>
<sequence>MKRRDFFNSCLGGLAGMNIFFSSGKHRLSLKDSKKEGEETNVLVKVLGTAQDGGLPQIGCYCKNCLRAREDQRFSRLISSLAIIDLEEKKYFILDATPDIRTQSDIAFNRLALRKQGRKNSPHGVLLTHAHIGHYTGLMFYGYEAVSTHKMLVHCSSRMKSFLSGNGPWSQLVRLENISIHTLSLEKEFLLTPRISFTPFLVPHRNEYTDTLGFIISGEKRKLLYVPDIQSWKAWSRSVVEETRKSDVALLDGTFYSSEELPGRDLSKIGHPFIKTSLKTLKNVAEEGKTKIYFTHLNHTNLALDPGGEARKEIEEKGFGIASEGMEFFL</sequence>
<evidence type="ECO:0000313" key="2">
    <source>
        <dbReference type="EMBL" id="KKN03576.1"/>
    </source>
</evidence>
<accession>A0A0F9PR68</accession>
<comment type="caution">
    <text evidence="2">The sequence shown here is derived from an EMBL/GenBank/DDBJ whole genome shotgun (WGS) entry which is preliminary data.</text>
</comment>
<dbReference type="Pfam" id="PF12706">
    <property type="entry name" value="Lactamase_B_2"/>
    <property type="match status" value="1"/>
</dbReference>
<proteinExistence type="predicted"/>
<gene>
    <name evidence="2" type="ORF">LCGC14_1106240</name>
</gene>
<dbReference type="Gene3D" id="3.60.15.10">
    <property type="entry name" value="Ribonuclease Z/Hydroxyacylglutathione hydrolase-like"/>
    <property type="match status" value="1"/>
</dbReference>
<dbReference type="EMBL" id="LAZR01005019">
    <property type="protein sequence ID" value="KKN03576.1"/>
    <property type="molecule type" value="Genomic_DNA"/>
</dbReference>